<dbReference type="EMBL" id="QBML01000039">
    <property type="protein sequence ID" value="PZO36550.1"/>
    <property type="molecule type" value="Genomic_DNA"/>
</dbReference>
<protein>
    <submittedName>
        <fullName evidence="1">Ethyl tert-butyl ether degradation protein EthD</fullName>
    </submittedName>
</protein>
<reference evidence="1 2" key="2">
    <citation type="submission" date="2018-06" db="EMBL/GenBank/DDBJ databases">
        <title>Metagenomic assembly of (sub)arctic Cyanobacteria and their associated microbiome from non-axenic cultures.</title>
        <authorList>
            <person name="Baurain D."/>
        </authorList>
    </citation>
    <scope>NUCLEOTIDE SEQUENCE [LARGE SCALE GENOMIC DNA]</scope>
    <source>
        <strain evidence="1">ULC066bin1</strain>
    </source>
</reference>
<evidence type="ECO:0000313" key="2">
    <source>
        <dbReference type="Proteomes" id="UP000249467"/>
    </source>
</evidence>
<evidence type="ECO:0000313" key="1">
    <source>
        <dbReference type="EMBL" id="PZO36550.1"/>
    </source>
</evidence>
<accession>A0A2W4VX36</accession>
<dbReference type="AlphaFoldDB" id="A0A2W4VX36"/>
<dbReference type="Gene3D" id="3.10.450.50">
    <property type="match status" value="1"/>
</dbReference>
<comment type="caution">
    <text evidence="1">The sequence shown here is derived from an EMBL/GenBank/DDBJ whole genome shotgun (WGS) entry which is preliminary data.</text>
</comment>
<dbReference type="InterPro" id="IPR032710">
    <property type="entry name" value="NTF2-like_dom_sf"/>
</dbReference>
<name>A0A2W4VX36_9CYAN</name>
<gene>
    <name evidence="1" type="ORF">DCF19_21245</name>
</gene>
<organism evidence="1 2">
    <name type="scientific">Pseudanabaena frigida</name>
    <dbReference type="NCBI Taxonomy" id="945775"/>
    <lineage>
        <taxon>Bacteria</taxon>
        <taxon>Bacillati</taxon>
        <taxon>Cyanobacteriota</taxon>
        <taxon>Cyanophyceae</taxon>
        <taxon>Pseudanabaenales</taxon>
        <taxon>Pseudanabaenaceae</taxon>
        <taxon>Pseudanabaena</taxon>
    </lineage>
</organism>
<reference evidence="1 2" key="1">
    <citation type="submission" date="2018-04" db="EMBL/GenBank/DDBJ databases">
        <authorList>
            <person name="Go L.Y."/>
            <person name="Mitchell J.A."/>
        </authorList>
    </citation>
    <scope>NUCLEOTIDE SEQUENCE [LARGE SCALE GENOMIC DNA]</scope>
    <source>
        <strain evidence="1">ULC066bin1</strain>
    </source>
</reference>
<dbReference type="Proteomes" id="UP000249467">
    <property type="component" value="Unassembled WGS sequence"/>
</dbReference>
<dbReference type="SUPFAM" id="SSF54427">
    <property type="entry name" value="NTF2-like"/>
    <property type="match status" value="1"/>
</dbReference>
<proteinExistence type="predicted"/>
<sequence>MTVLDQYFELSDRANEDDQAFNELVELFAEEAEVQPAGARKVVGKDAIAQLYRKFFTTYSGIQRVWMTRRTENGLEAIWAIAGKRDSGELFAMQGRHIAEIDAQGKIYALEVHVSKAS</sequence>